<name>A0A2N9AXJ4_METEX</name>
<evidence type="ECO:0000313" key="2">
    <source>
        <dbReference type="Proteomes" id="UP000233769"/>
    </source>
</evidence>
<protein>
    <submittedName>
        <fullName evidence="1">Uncharacterized protein</fullName>
    </submittedName>
</protein>
<gene>
    <name evidence="1" type="ORF">TK0001_5473</name>
</gene>
<reference evidence="2" key="1">
    <citation type="submission" date="2017-10" db="EMBL/GenBank/DDBJ databases">
        <authorList>
            <person name="Regsiter A."/>
            <person name="William W."/>
        </authorList>
    </citation>
    <scope>NUCLEOTIDE SEQUENCE [LARGE SCALE GENOMIC DNA]</scope>
</reference>
<dbReference type="AlphaFoldDB" id="A0A2N9AXJ4"/>
<dbReference type="Proteomes" id="UP000233769">
    <property type="component" value="Chromosome tk0001"/>
</dbReference>
<dbReference type="EMBL" id="LT962688">
    <property type="protein sequence ID" value="SOR32039.1"/>
    <property type="molecule type" value="Genomic_DNA"/>
</dbReference>
<organism evidence="1 2">
    <name type="scientific">Methylorubrum extorquens</name>
    <name type="common">Methylobacterium dichloromethanicum</name>
    <name type="synonym">Methylobacterium extorquens</name>
    <dbReference type="NCBI Taxonomy" id="408"/>
    <lineage>
        <taxon>Bacteria</taxon>
        <taxon>Pseudomonadati</taxon>
        <taxon>Pseudomonadota</taxon>
        <taxon>Alphaproteobacteria</taxon>
        <taxon>Hyphomicrobiales</taxon>
        <taxon>Methylobacteriaceae</taxon>
        <taxon>Methylorubrum</taxon>
    </lineage>
</organism>
<accession>A0A2N9AXJ4</accession>
<proteinExistence type="predicted"/>
<sequence>MRSAAARGSDPVTRLQEFRTLQLAATAMSQDATVAQTAEQLVRAADLILQELLTAKS</sequence>
<evidence type="ECO:0000313" key="1">
    <source>
        <dbReference type="EMBL" id="SOR32039.1"/>
    </source>
</evidence>